<evidence type="ECO:0000313" key="5">
    <source>
        <dbReference type="Proteomes" id="UP000460715"/>
    </source>
</evidence>
<evidence type="ECO:0000313" key="4">
    <source>
        <dbReference type="EMBL" id="MXP63632.1"/>
    </source>
</evidence>
<dbReference type="PROSITE" id="PS51087">
    <property type="entry name" value="APAG"/>
    <property type="match status" value="1"/>
</dbReference>
<accession>A0A845BED1</accession>
<dbReference type="InterPro" id="IPR050718">
    <property type="entry name" value="ApaG-like"/>
</dbReference>
<dbReference type="NCBIfam" id="NF003967">
    <property type="entry name" value="PRK05461.1"/>
    <property type="match status" value="1"/>
</dbReference>
<dbReference type="Gene3D" id="2.60.40.1470">
    <property type="entry name" value="ApaG domain"/>
    <property type="match status" value="1"/>
</dbReference>
<feature type="domain" description="ApaG" evidence="3">
    <location>
        <begin position="8"/>
        <end position="133"/>
    </location>
</feature>
<dbReference type="PANTHER" id="PTHR47191:SF2">
    <property type="entry name" value="OS05G0170800 PROTEIN"/>
    <property type="match status" value="1"/>
</dbReference>
<dbReference type="InterPro" id="IPR007474">
    <property type="entry name" value="ApaG_domain"/>
</dbReference>
<organism evidence="4 5">
    <name type="scientific">Teichococcus coralli</name>
    <dbReference type="NCBI Taxonomy" id="2545983"/>
    <lineage>
        <taxon>Bacteria</taxon>
        <taxon>Pseudomonadati</taxon>
        <taxon>Pseudomonadota</taxon>
        <taxon>Alphaproteobacteria</taxon>
        <taxon>Acetobacterales</taxon>
        <taxon>Roseomonadaceae</taxon>
        <taxon>Roseomonas</taxon>
    </lineage>
</organism>
<dbReference type="Proteomes" id="UP000460715">
    <property type="component" value="Unassembled WGS sequence"/>
</dbReference>
<dbReference type="AlphaFoldDB" id="A0A845BED1"/>
<dbReference type="Pfam" id="PF04379">
    <property type="entry name" value="DUF525"/>
    <property type="match status" value="1"/>
</dbReference>
<dbReference type="RefSeq" id="WP_160936764.1">
    <property type="nucleotide sequence ID" value="NZ_SNVJ01000007.1"/>
</dbReference>
<evidence type="ECO:0000256" key="2">
    <source>
        <dbReference type="HAMAP-Rule" id="MF_00791"/>
    </source>
</evidence>
<protein>
    <recommendedName>
        <fullName evidence="1 2">Protein ApaG</fullName>
    </recommendedName>
</protein>
<sequence>MVHSPVFTATTHDIRVSVRAFFLADQSQPEQSHFVWAYRVTIENLGGRTVQLLKRSWQITDGLGREQRVHGPGVVGEQPVLEAGESFEYTSGTPLSTPSGFMCGTYHMIERDSGEAFDVAIPAFSLDSPHQAGMVH</sequence>
<dbReference type="OrthoDB" id="9795226at2"/>
<comment type="caution">
    <text evidence="4">The sequence shown here is derived from an EMBL/GenBank/DDBJ whole genome shotgun (WGS) entry which is preliminary data.</text>
</comment>
<name>A0A845BED1_9PROT</name>
<gene>
    <name evidence="2 4" type="primary">apaG</name>
    <name evidence="4" type="ORF">E0493_09760</name>
</gene>
<evidence type="ECO:0000256" key="1">
    <source>
        <dbReference type="ARBA" id="ARBA00017693"/>
    </source>
</evidence>
<reference evidence="4 5" key="1">
    <citation type="submission" date="2019-03" db="EMBL/GenBank/DDBJ databases">
        <title>Roseomonas sp. a novel Roseomonas species isolated from Sea whip Gorgonian.</title>
        <authorList>
            <person name="Li F."/>
            <person name="Pan X."/>
            <person name="Huang S."/>
            <person name="Li Z."/>
            <person name="Meng B."/>
        </authorList>
    </citation>
    <scope>NUCLEOTIDE SEQUENCE [LARGE SCALE GENOMIC DNA]</scope>
    <source>
        <strain evidence="4 5">M0104</strain>
    </source>
</reference>
<keyword evidence="5" id="KW-1185">Reference proteome</keyword>
<proteinExistence type="inferred from homology"/>
<dbReference type="InterPro" id="IPR036767">
    <property type="entry name" value="ApaG_sf"/>
</dbReference>
<dbReference type="PANTHER" id="PTHR47191">
    <property type="entry name" value="OS05G0170800 PROTEIN"/>
    <property type="match status" value="1"/>
</dbReference>
<dbReference type="HAMAP" id="MF_00791">
    <property type="entry name" value="ApaG"/>
    <property type="match status" value="1"/>
</dbReference>
<dbReference type="InterPro" id="IPR023065">
    <property type="entry name" value="Uncharacterised_ApaG"/>
</dbReference>
<dbReference type="SUPFAM" id="SSF110069">
    <property type="entry name" value="ApaG-like"/>
    <property type="match status" value="1"/>
</dbReference>
<evidence type="ECO:0000259" key="3">
    <source>
        <dbReference type="PROSITE" id="PS51087"/>
    </source>
</evidence>
<dbReference type="EMBL" id="SNVJ01000007">
    <property type="protein sequence ID" value="MXP63632.1"/>
    <property type="molecule type" value="Genomic_DNA"/>
</dbReference>